<keyword evidence="1" id="KW-0812">Transmembrane</keyword>
<reference evidence="2" key="1">
    <citation type="submission" date="2020-05" db="UniProtKB">
        <authorList>
            <consortium name="EnsemblMetazoa"/>
        </authorList>
    </citation>
    <scope>IDENTIFICATION</scope>
    <source>
        <strain evidence="2">TTRI</strain>
    </source>
</reference>
<accession>A0A1A9UTF8</accession>
<proteinExistence type="predicted"/>
<sequence>MAPAVNVAVIVTIAFFKTTTIIRIWYNSSFFNEELWHTIATAIAITLAIPFVQVCLTAVVWLTWQIAKREFMSHSTLSLVRHTKTVLINYGGGGGGGGGGAAAAAAAAAAHVFLDPSAKLKLDVETLGRKSLKEFEHMQSLNKS</sequence>
<dbReference type="Proteomes" id="UP000078200">
    <property type="component" value="Unassembled WGS sequence"/>
</dbReference>
<name>A0A1A9UTF8_GLOAU</name>
<dbReference type="VEuPathDB" id="VectorBase:GAUT014748"/>
<dbReference type="EnsemblMetazoa" id="GAUT014748-RA">
    <property type="protein sequence ID" value="GAUT014748-PA"/>
    <property type="gene ID" value="GAUT014748"/>
</dbReference>
<organism evidence="2 3">
    <name type="scientific">Glossina austeni</name>
    <name type="common">Savannah tsetse fly</name>
    <dbReference type="NCBI Taxonomy" id="7395"/>
    <lineage>
        <taxon>Eukaryota</taxon>
        <taxon>Metazoa</taxon>
        <taxon>Ecdysozoa</taxon>
        <taxon>Arthropoda</taxon>
        <taxon>Hexapoda</taxon>
        <taxon>Insecta</taxon>
        <taxon>Pterygota</taxon>
        <taxon>Neoptera</taxon>
        <taxon>Endopterygota</taxon>
        <taxon>Diptera</taxon>
        <taxon>Brachycera</taxon>
        <taxon>Muscomorpha</taxon>
        <taxon>Hippoboscoidea</taxon>
        <taxon>Glossinidae</taxon>
        <taxon>Glossina</taxon>
    </lineage>
</organism>
<feature type="transmembrane region" description="Helical" evidence="1">
    <location>
        <begin position="38"/>
        <end position="64"/>
    </location>
</feature>
<evidence type="ECO:0000313" key="3">
    <source>
        <dbReference type="Proteomes" id="UP000078200"/>
    </source>
</evidence>
<keyword evidence="1" id="KW-1133">Transmembrane helix</keyword>
<evidence type="ECO:0000256" key="1">
    <source>
        <dbReference type="SAM" id="Phobius"/>
    </source>
</evidence>
<dbReference type="AlphaFoldDB" id="A0A1A9UTF8"/>
<evidence type="ECO:0000313" key="2">
    <source>
        <dbReference type="EnsemblMetazoa" id="GAUT014748-PA"/>
    </source>
</evidence>
<keyword evidence="3" id="KW-1185">Reference proteome</keyword>
<protein>
    <submittedName>
        <fullName evidence="2">Uncharacterized protein</fullName>
    </submittedName>
</protein>
<keyword evidence="1" id="KW-0472">Membrane</keyword>
<feature type="transmembrane region" description="Helical" evidence="1">
    <location>
        <begin position="7"/>
        <end position="26"/>
    </location>
</feature>